<keyword evidence="1" id="KW-0472">Membrane</keyword>
<feature type="transmembrane region" description="Helical" evidence="1">
    <location>
        <begin position="269"/>
        <end position="301"/>
    </location>
</feature>
<protein>
    <submittedName>
        <fullName evidence="2">Uncharacterized protein</fullName>
    </submittedName>
</protein>
<feature type="transmembrane region" description="Helical" evidence="1">
    <location>
        <begin position="32"/>
        <end position="53"/>
    </location>
</feature>
<feature type="transmembrane region" description="Helical" evidence="1">
    <location>
        <begin position="59"/>
        <end position="80"/>
    </location>
</feature>
<feature type="transmembrane region" description="Helical" evidence="1">
    <location>
        <begin position="465"/>
        <end position="485"/>
    </location>
</feature>
<feature type="transmembrane region" description="Helical" evidence="1">
    <location>
        <begin position="229"/>
        <end position="257"/>
    </location>
</feature>
<keyword evidence="1" id="KW-0812">Transmembrane</keyword>
<dbReference type="AlphaFoldDB" id="A0A6J4TRK2"/>
<feature type="transmembrane region" description="Helical" evidence="1">
    <location>
        <begin position="187"/>
        <end position="208"/>
    </location>
</feature>
<dbReference type="EMBL" id="CADCVQ010000167">
    <property type="protein sequence ID" value="CAA9530750.1"/>
    <property type="molecule type" value="Genomic_DNA"/>
</dbReference>
<feature type="transmembrane region" description="Helical" evidence="1">
    <location>
        <begin position="408"/>
        <end position="424"/>
    </location>
</feature>
<accession>A0A6J4TRK2</accession>
<organism evidence="2">
    <name type="scientific">uncultured Solirubrobacteraceae bacterium</name>
    <dbReference type="NCBI Taxonomy" id="1162706"/>
    <lineage>
        <taxon>Bacteria</taxon>
        <taxon>Bacillati</taxon>
        <taxon>Actinomycetota</taxon>
        <taxon>Thermoleophilia</taxon>
        <taxon>Solirubrobacterales</taxon>
        <taxon>Solirubrobacteraceae</taxon>
        <taxon>environmental samples</taxon>
    </lineage>
</organism>
<evidence type="ECO:0000256" key="1">
    <source>
        <dbReference type="SAM" id="Phobius"/>
    </source>
</evidence>
<gene>
    <name evidence="2" type="ORF">AVDCRST_MAG67-4136</name>
</gene>
<sequence length="805" mass="85752">MTFFLSWVVYPVVVVALSLGAGLGLRRLAGSGALAGVLVLPAGMAAIVTVSALTTQFDALAELTAPCILVIAVAGFVATGRSLSQLRPARSWIWPSLAALLPAVTIAAPVVLTGKPGLTGYTRIPDLMHQLQFTQWITHSGRTIPPESAVDSSYLETVIKMLGVGYPGGAQGALGGTSALIGVDPLWSYQAFLALVAGGMGLSLYALLSTAIASRPWRALAAGVAAQPTILYSYALAAGIKELAAVAGITLVAALLFARHPGDGRPRELIPLAVATAAAFAVFNLGVLPWIGMLLAVGFAADFVTRREARRGALVRWGALTAGVAILSVPTIIVARRLAPVAGSGGPPDLGNLAAPVPAWSAVGPWLTSDHRFPLEVANAATVTYVLIGLVLAFAVLGLLWSLRRRDLRMLGLAVAAVVALVFVSRRAGPWVDLKAYTITAPLVLTLAFAGAAALWQLPRRARWLAPLAIVAIGASVLTGNALVYHDSTITPYARFVELEQIAERYAGLGPALHTTLDDYPEYLLRDVEVTGMFNPPRPGLPFRADARGGTAYTRDLDDFDPKFVQTYPLLVLRRDPTTSRPPSNYSLVTRMDYYDVWRRTAPARNVVEHVALEGERNERTARMCDDLQTDLRRAGRGARVAFAAASAAVRTGRPEFVSAGWESDDLDHFPNGPGRLKQPVTLPRGGPYAVWLRGSVGRAVRILVDGRQLAEVRLDESFPYQYIPLGRASFAPGVHDVELVRGGGSPLPSTGNDVGSDGATTRLGPLMFVPADSVTRQVQWVDGARAMQLCRGDARLDWIEIVRR</sequence>
<feature type="transmembrane region" description="Helical" evidence="1">
    <location>
        <begin position="6"/>
        <end position="25"/>
    </location>
</feature>
<proteinExistence type="predicted"/>
<feature type="transmembrane region" description="Helical" evidence="1">
    <location>
        <begin position="377"/>
        <end position="401"/>
    </location>
</feature>
<reference evidence="2" key="1">
    <citation type="submission" date="2020-02" db="EMBL/GenBank/DDBJ databases">
        <authorList>
            <person name="Meier V. D."/>
        </authorList>
    </citation>
    <scope>NUCLEOTIDE SEQUENCE</scope>
    <source>
        <strain evidence="2">AVDCRST_MAG67</strain>
    </source>
</reference>
<evidence type="ECO:0000313" key="2">
    <source>
        <dbReference type="EMBL" id="CAA9530750.1"/>
    </source>
</evidence>
<feature type="transmembrane region" description="Helical" evidence="1">
    <location>
        <begin position="313"/>
        <end position="335"/>
    </location>
</feature>
<name>A0A6J4TRK2_9ACTN</name>
<feature type="transmembrane region" description="Helical" evidence="1">
    <location>
        <begin position="436"/>
        <end position="458"/>
    </location>
</feature>
<feature type="transmembrane region" description="Helical" evidence="1">
    <location>
        <begin position="92"/>
        <end position="112"/>
    </location>
</feature>
<keyword evidence="1" id="KW-1133">Transmembrane helix</keyword>